<dbReference type="RefSeq" id="WP_249915420.1">
    <property type="nucleotide sequence ID" value="NZ_JAMGBB010000001.1"/>
</dbReference>
<dbReference type="CDD" id="cd10032">
    <property type="entry name" value="UDG-F6_HDG"/>
    <property type="match status" value="1"/>
</dbReference>
<dbReference type="EC" id="3.2.2.15" evidence="2"/>
<evidence type="ECO:0000313" key="3">
    <source>
        <dbReference type="Proteomes" id="UP001165383"/>
    </source>
</evidence>
<organism evidence="2 3">
    <name type="scientific">Sphingomonas brevis</name>
    <dbReference type="NCBI Taxonomy" id="2908206"/>
    <lineage>
        <taxon>Bacteria</taxon>
        <taxon>Pseudomonadati</taxon>
        <taxon>Pseudomonadota</taxon>
        <taxon>Alphaproteobacteria</taxon>
        <taxon>Sphingomonadales</taxon>
        <taxon>Sphingomonadaceae</taxon>
        <taxon>Sphingomonas</taxon>
    </lineage>
</organism>
<dbReference type="EMBL" id="JAMGBB010000001">
    <property type="protein sequence ID" value="MCL6741012.1"/>
    <property type="molecule type" value="Genomic_DNA"/>
</dbReference>
<sequence>MAPVGARDALLLILGSLPGDASLRAQRYYAHPQNQFWRLLGSAIEEELAFAPYEDRLSRLSARGIALWDVVGEARRHGSLDGAIRGATPNRLAEYVATHPRLRAVAFNGKTAARLGRVALAGLSGLETVELPSSSPAYTIAFADKLAKWSVLGPLACPAEAATLDR</sequence>
<evidence type="ECO:0000313" key="2">
    <source>
        <dbReference type="EMBL" id="MCL6741012.1"/>
    </source>
</evidence>
<dbReference type="SUPFAM" id="SSF52141">
    <property type="entry name" value="Uracil-DNA glycosylase-like"/>
    <property type="match status" value="1"/>
</dbReference>
<evidence type="ECO:0000259" key="1">
    <source>
        <dbReference type="SMART" id="SM00986"/>
    </source>
</evidence>
<dbReference type="InterPro" id="IPR036895">
    <property type="entry name" value="Uracil-DNA_glycosylase-like_sf"/>
</dbReference>
<comment type="caution">
    <text evidence="2">The sequence shown here is derived from an EMBL/GenBank/DDBJ whole genome shotgun (WGS) entry which is preliminary data.</text>
</comment>
<keyword evidence="2" id="KW-0378">Hydrolase</keyword>
<protein>
    <submittedName>
        <fullName evidence="2">DNA-deoxyinosine glycosylase</fullName>
        <ecNumber evidence="2">3.2.2.15</ecNumber>
    </submittedName>
</protein>
<proteinExistence type="predicted"/>
<gene>
    <name evidence="2" type="ORF">LZ518_07695</name>
</gene>
<dbReference type="InterPro" id="IPR026353">
    <property type="entry name" value="Hypoxan-DNA_Glyclase"/>
</dbReference>
<keyword evidence="2" id="KW-0326">Glycosidase</keyword>
<dbReference type="SMART" id="SM00987">
    <property type="entry name" value="UreE_C"/>
    <property type="match status" value="1"/>
</dbReference>
<feature type="domain" description="Uracil-DNA glycosylase-like" evidence="1">
    <location>
        <begin position="2"/>
        <end position="153"/>
    </location>
</feature>
<accession>A0ABT0S9J9</accession>
<reference evidence="2" key="1">
    <citation type="submission" date="2022-05" db="EMBL/GenBank/DDBJ databases">
        <authorList>
            <person name="Jo J.-H."/>
            <person name="Im W.-T."/>
        </authorList>
    </citation>
    <scope>NUCLEOTIDE SEQUENCE</scope>
    <source>
        <strain evidence="2">RB56-2</strain>
    </source>
</reference>
<dbReference type="InterPro" id="IPR005122">
    <property type="entry name" value="Uracil-DNA_glycosylase-like"/>
</dbReference>
<dbReference type="GO" id="GO:0033958">
    <property type="term" value="F:DNA-deoxyinosine glycosylase activity"/>
    <property type="evidence" value="ECO:0007669"/>
    <property type="project" value="UniProtKB-EC"/>
</dbReference>
<dbReference type="Proteomes" id="UP001165383">
    <property type="component" value="Unassembled WGS sequence"/>
</dbReference>
<dbReference type="Gene3D" id="3.40.470.10">
    <property type="entry name" value="Uracil-DNA glycosylase-like domain"/>
    <property type="match status" value="1"/>
</dbReference>
<dbReference type="Pfam" id="PF03167">
    <property type="entry name" value="UDG"/>
    <property type="match status" value="1"/>
</dbReference>
<name>A0ABT0S9J9_9SPHN</name>
<keyword evidence="3" id="KW-1185">Reference proteome</keyword>
<dbReference type="SMART" id="SM00986">
    <property type="entry name" value="UDG"/>
    <property type="match status" value="1"/>
</dbReference>
<dbReference type="NCBIfam" id="TIGR04274">
    <property type="entry name" value="hypoxanDNAglyco"/>
    <property type="match status" value="1"/>
</dbReference>